<accession>A0A4S4L4Y5</accession>
<dbReference type="EMBL" id="SGPL01000894">
    <property type="protein sequence ID" value="THH06297.1"/>
    <property type="molecule type" value="Genomic_DNA"/>
</dbReference>
<name>A0A4S4L4Y5_9AGAM</name>
<proteinExistence type="predicted"/>
<protein>
    <submittedName>
        <fullName evidence="2">Uncharacterized protein</fullName>
    </submittedName>
</protein>
<evidence type="ECO:0000256" key="1">
    <source>
        <dbReference type="SAM" id="SignalP"/>
    </source>
</evidence>
<evidence type="ECO:0000313" key="2">
    <source>
        <dbReference type="EMBL" id="THH06297.1"/>
    </source>
</evidence>
<feature type="chain" id="PRO_5020308891" evidence="1">
    <location>
        <begin position="38"/>
        <end position="218"/>
    </location>
</feature>
<feature type="signal peptide" evidence="1">
    <location>
        <begin position="1"/>
        <end position="37"/>
    </location>
</feature>
<keyword evidence="3" id="KW-1185">Reference proteome</keyword>
<organism evidence="2 3">
    <name type="scientific">Bondarzewia mesenterica</name>
    <dbReference type="NCBI Taxonomy" id="1095465"/>
    <lineage>
        <taxon>Eukaryota</taxon>
        <taxon>Fungi</taxon>
        <taxon>Dikarya</taxon>
        <taxon>Basidiomycota</taxon>
        <taxon>Agaricomycotina</taxon>
        <taxon>Agaricomycetes</taxon>
        <taxon>Russulales</taxon>
        <taxon>Bondarzewiaceae</taxon>
        <taxon>Bondarzewia</taxon>
    </lineage>
</organism>
<dbReference type="OrthoDB" id="10045710at2759"/>
<evidence type="ECO:0000313" key="3">
    <source>
        <dbReference type="Proteomes" id="UP000310158"/>
    </source>
</evidence>
<sequence>MPDAKFAPSKHKASPHPELPLLILPLPLLLKLHVTTTSTTCCPMATCSSSVDDVDDEAVATAPCLPLPPCKPSHLLSTTKDTTTNMLRPLNAEHTYPPHLTMLSIGNPAHCIHGHAPASFVGSFHSLSLSSDGGTDYSTGTLGSLSQFIQTFPVDCDWPDADSLDESFENVMVESDVRPIDSADISHTLSRSPLPMCLQYQSCIVCIPNEGAELVSKG</sequence>
<comment type="caution">
    <text evidence="2">The sequence shown here is derived from an EMBL/GenBank/DDBJ whole genome shotgun (WGS) entry which is preliminary data.</text>
</comment>
<dbReference type="Proteomes" id="UP000310158">
    <property type="component" value="Unassembled WGS sequence"/>
</dbReference>
<keyword evidence="1" id="KW-0732">Signal</keyword>
<gene>
    <name evidence="2" type="ORF">EW146_g9655</name>
</gene>
<dbReference type="AlphaFoldDB" id="A0A4S4L4Y5"/>
<reference evidence="2 3" key="1">
    <citation type="submission" date="2019-02" db="EMBL/GenBank/DDBJ databases">
        <title>Genome sequencing of the rare red list fungi Bondarzewia mesenterica.</title>
        <authorList>
            <person name="Buettner E."/>
            <person name="Kellner H."/>
        </authorList>
    </citation>
    <scope>NUCLEOTIDE SEQUENCE [LARGE SCALE GENOMIC DNA]</scope>
    <source>
        <strain evidence="2 3">DSM 108281</strain>
    </source>
</reference>